<dbReference type="Proteomes" id="UP000265882">
    <property type="component" value="Unassembled WGS sequence"/>
</dbReference>
<dbReference type="InterPro" id="IPR020904">
    <property type="entry name" value="Sc_DH/Rdtase_CS"/>
</dbReference>
<feature type="domain" description="Ketoreductase" evidence="4">
    <location>
        <begin position="44"/>
        <end position="236"/>
    </location>
</feature>
<evidence type="ECO:0000256" key="3">
    <source>
        <dbReference type="RuleBase" id="RU000363"/>
    </source>
</evidence>
<proteinExistence type="inferred from homology"/>
<dbReference type="PRINTS" id="PR00080">
    <property type="entry name" value="SDRFAMILY"/>
</dbReference>
<gene>
    <name evidence="5" type="ORF">C4520_16035</name>
</gene>
<dbReference type="SMART" id="SM00822">
    <property type="entry name" value="PKS_KR"/>
    <property type="match status" value="1"/>
</dbReference>
<evidence type="ECO:0000256" key="1">
    <source>
        <dbReference type="ARBA" id="ARBA00006484"/>
    </source>
</evidence>
<dbReference type="PANTHER" id="PTHR42760:SF133">
    <property type="entry name" value="3-OXOACYL-[ACYL-CARRIER-PROTEIN] REDUCTASE"/>
    <property type="match status" value="1"/>
</dbReference>
<dbReference type="PRINTS" id="PR00081">
    <property type="entry name" value="GDHRDH"/>
</dbReference>
<dbReference type="InterPro" id="IPR002347">
    <property type="entry name" value="SDR_fam"/>
</dbReference>
<accession>A0A3A4NH45</accession>
<organism evidence="5 6">
    <name type="scientific">Abyssobacteria bacterium (strain SURF_5)</name>
    <dbReference type="NCBI Taxonomy" id="2093360"/>
    <lineage>
        <taxon>Bacteria</taxon>
        <taxon>Pseudomonadati</taxon>
        <taxon>Candidatus Hydrogenedentota</taxon>
        <taxon>Candidatus Abyssobacteria</taxon>
    </lineage>
</organism>
<dbReference type="SUPFAM" id="SSF51735">
    <property type="entry name" value="NAD(P)-binding Rossmann-fold domains"/>
    <property type="match status" value="1"/>
</dbReference>
<name>A0A3A4NH45_ABYX5</name>
<reference evidence="5 6" key="1">
    <citation type="journal article" date="2017" name="ISME J.">
        <title>Energy and carbon metabolisms in a deep terrestrial subsurface fluid microbial community.</title>
        <authorList>
            <person name="Momper L."/>
            <person name="Jungbluth S.P."/>
            <person name="Lee M.D."/>
            <person name="Amend J.P."/>
        </authorList>
    </citation>
    <scope>NUCLEOTIDE SEQUENCE [LARGE SCALE GENOMIC DNA]</scope>
    <source>
        <strain evidence="5">SURF_5</strain>
    </source>
</reference>
<dbReference type="PROSITE" id="PS00061">
    <property type="entry name" value="ADH_SHORT"/>
    <property type="match status" value="1"/>
</dbReference>
<sequence length="309" mass="32479">MMRSNGRAESQGPTPESSSCRTIFHTYQSFFWWNERNEMELKGKCALVTGGARGLGKAIALSLAAEGVHVAVADIGAKPKNAPDYQLSGETQLEAAAREVAAGGVRSLAIRADITDYSQVQDMLAQTLDGLGGLHILVNNAGIIIAAPVLAMDESQWDAVLNVNLKGTFLCCKAVASHMIDQRLGRIINISSIAGKRGHGGVAAYGASKAGVISLTQSLAEELGPFNVTVNAVCPGYLKTSMWTDCLSPAAATVLGVDLEHAFEEFVKRQTVLGRPQTPEDIGQGVVFLCKADNITGIALNIAGGAEVI</sequence>
<evidence type="ECO:0000313" key="5">
    <source>
        <dbReference type="EMBL" id="RJP17636.1"/>
    </source>
</evidence>
<evidence type="ECO:0000259" key="4">
    <source>
        <dbReference type="SMART" id="SM00822"/>
    </source>
</evidence>
<dbReference type="EMBL" id="QZKU01000113">
    <property type="protein sequence ID" value="RJP17636.1"/>
    <property type="molecule type" value="Genomic_DNA"/>
</dbReference>
<dbReference type="Gene3D" id="3.40.50.720">
    <property type="entry name" value="NAD(P)-binding Rossmann-like Domain"/>
    <property type="match status" value="1"/>
</dbReference>
<evidence type="ECO:0000256" key="2">
    <source>
        <dbReference type="ARBA" id="ARBA00023002"/>
    </source>
</evidence>
<comment type="similarity">
    <text evidence="1 3">Belongs to the short-chain dehydrogenases/reductases (SDR) family.</text>
</comment>
<dbReference type="GO" id="GO:0016616">
    <property type="term" value="F:oxidoreductase activity, acting on the CH-OH group of donors, NAD or NADP as acceptor"/>
    <property type="evidence" value="ECO:0007669"/>
    <property type="project" value="UniProtKB-ARBA"/>
</dbReference>
<dbReference type="PANTHER" id="PTHR42760">
    <property type="entry name" value="SHORT-CHAIN DEHYDROGENASES/REDUCTASES FAMILY MEMBER"/>
    <property type="match status" value="1"/>
</dbReference>
<dbReference type="InterPro" id="IPR036291">
    <property type="entry name" value="NAD(P)-bd_dom_sf"/>
</dbReference>
<protein>
    <submittedName>
        <fullName evidence="5">SDR family oxidoreductase</fullName>
    </submittedName>
</protein>
<dbReference type="AlphaFoldDB" id="A0A3A4NH45"/>
<dbReference type="Pfam" id="PF00106">
    <property type="entry name" value="adh_short"/>
    <property type="match status" value="1"/>
</dbReference>
<dbReference type="InterPro" id="IPR057326">
    <property type="entry name" value="KR_dom"/>
</dbReference>
<keyword evidence="2" id="KW-0560">Oxidoreductase</keyword>
<comment type="caution">
    <text evidence="5">The sequence shown here is derived from an EMBL/GenBank/DDBJ whole genome shotgun (WGS) entry which is preliminary data.</text>
</comment>
<dbReference type="FunFam" id="3.40.50.720:FF:000084">
    <property type="entry name" value="Short-chain dehydrogenase reductase"/>
    <property type="match status" value="1"/>
</dbReference>
<evidence type="ECO:0000313" key="6">
    <source>
        <dbReference type="Proteomes" id="UP000265882"/>
    </source>
</evidence>